<dbReference type="EMBL" id="BKCJ011808872">
    <property type="protein sequence ID" value="GFD54678.1"/>
    <property type="molecule type" value="Genomic_DNA"/>
</dbReference>
<dbReference type="AlphaFoldDB" id="A0A699X9Q6"/>
<reference evidence="1" key="1">
    <citation type="journal article" date="2019" name="Sci. Rep.">
        <title>Draft genome of Tanacetum cinerariifolium, the natural source of mosquito coil.</title>
        <authorList>
            <person name="Yamashiro T."/>
            <person name="Shiraishi A."/>
            <person name="Satake H."/>
            <person name="Nakayama K."/>
        </authorList>
    </citation>
    <scope>NUCLEOTIDE SEQUENCE</scope>
</reference>
<gene>
    <name evidence="1" type="ORF">Tci_926647</name>
</gene>
<proteinExistence type="predicted"/>
<organism evidence="1">
    <name type="scientific">Tanacetum cinerariifolium</name>
    <name type="common">Dalmatian daisy</name>
    <name type="synonym">Chrysanthemum cinerariifolium</name>
    <dbReference type="NCBI Taxonomy" id="118510"/>
    <lineage>
        <taxon>Eukaryota</taxon>
        <taxon>Viridiplantae</taxon>
        <taxon>Streptophyta</taxon>
        <taxon>Embryophyta</taxon>
        <taxon>Tracheophyta</taxon>
        <taxon>Spermatophyta</taxon>
        <taxon>Magnoliopsida</taxon>
        <taxon>eudicotyledons</taxon>
        <taxon>Gunneridae</taxon>
        <taxon>Pentapetalae</taxon>
        <taxon>asterids</taxon>
        <taxon>campanulids</taxon>
        <taxon>Asterales</taxon>
        <taxon>Asteraceae</taxon>
        <taxon>Asteroideae</taxon>
        <taxon>Anthemideae</taxon>
        <taxon>Anthemidinae</taxon>
        <taxon>Tanacetum</taxon>
    </lineage>
</organism>
<accession>A0A699X9Q6</accession>
<evidence type="ECO:0000313" key="1">
    <source>
        <dbReference type="EMBL" id="GFD54678.1"/>
    </source>
</evidence>
<comment type="caution">
    <text evidence="1">The sequence shown here is derived from an EMBL/GenBank/DDBJ whole genome shotgun (WGS) entry which is preliminary data.</text>
</comment>
<protein>
    <submittedName>
        <fullName evidence="1">Uncharacterized protein</fullName>
    </submittedName>
</protein>
<name>A0A699X9Q6_TANCI</name>
<sequence>MRRQSDCKVAQRCSVVSVRPHIVHVVETTGAYRPAFSQVEEHVLRGVEVVKEHKNDAIAAVTGPVLRGMGGVRYKVWLIVTPAEG</sequence>